<feature type="transmembrane region" description="Helical" evidence="1">
    <location>
        <begin position="71"/>
        <end position="90"/>
    </location>
</feature>
<protein>
    <recommendedName>
        <fullName evidence="4">SPW repeat-containing protein</fullName>
    </recommendedName>
</protein>
<evidence type="ECO:0008006" key="4">
    <source>
        <dbReference type="Google" id="ProtNLM"/>
    </source>
</evidence>
<feature type="transmembrane region" description="Helical" evidence="1">
    <location>
        <begin position="96"/>
        <end position="114"/>
    </location>
</feature>
<accession>A0A1M7EKR3</accession>
<dbReference type="Proteomes" id="UP000184420">
    <property type="component" value="Unassembled WGS sequence"/>
</dbReference>
<evidence type="ECO:0000256" key="1">
    <source>
        <dbReference type="SAM" id="Phobius"/>
    </source>
</evidence>
<reference evidence="2 3" key="1">
    <citation type="submission" date="2016-11" db="EMBL/GenBank/DDBJ databases">
        <authorList>
            <person name="Jaros S."/>
            <person name="Januszkiewicz K."/>
            <person name="Wedrychowicz H."/>
        </authorList>
    </citation>
    <scope>NUCLEOTIDE SEQUENCE [LARGE SCALE GENOMIC DNA]</scope>
    <source>
        <strain evidence="2 3">DSM 27406</strain>
    </source>
</reference>
<evidence type="ECO:0000313" key="3">
    <source>
        <dbReference type="Proteomes" id="UP000184420"/>
    </source>
</evidence>
<evidence type="ECO:0000313" key="2">
    <source>
        <dbReference type="EMBL" id="SHL92415.1"/>
    </source>
</evidence>
<dbReference type="EMBL" id="FRBL01000005">
    <property type="protein sequence ID" value="SHL92415.1"/>
    <property type="molecule type" value="Genomic_DNA"/>
</dbReference>
<organism evidence="2 3">
    <name type="scientific">Chitinophaga jiangningensis</name>
    <dbReference type="NCBI Taxonomy" id="1419482"/>
    <lineage>
        <taxon>Bacteria</taxon>
        <taxon>Pseudomonadati</taxon>
        <taxon>Bacteroidota</taxon>
        <taxon>Chitinophagia</taxon>
        <taxon>Chitinophagales</taxon>
        <taxon>Chitinophagaceae</taxon>
        <taxon>Chitinophaga</taxon>
    </lineage>
</organism>
<feature type="transmembrane region" description="Helical" evidence="1">
    <location>
        <begin position="7"/>
        <end position="28"/>
    </location>
</feature>
<keyword evidence="1" id="KW-1133">Transmembrane helix</keyword>
<name>A0A1M7EKR3_9BACT</name>
<sequence>MTLKNVLLINGISSGITGCLLVAMPAFFANLFAVSNTTPFSEVGIFLVLFALFVLIAAFRNPVQKSWARLITGLDITWVIASVVLVAIVFSSISVIGSVLIVGVAAWVGLMAFLQGKTLRNA</sequence>
<keyword evidence="3" id="KW-1185">Reference proteome</keyword>
<dbReference type="PROSITE" id="PS51257">
    <property type="entry name" value="PROKAR_LIPOPROTEIN"/>
    <property type="match status" value="1"/>
</dbReference>
<gene>
    <name evidence="2" type="ORF">SAMN05444266_105487</name>
</gene>
<dbReference type="AlphaFoldDB" id="A0A1M7EKR3"/>
<feature type="transmembrane region" description="Helical" evidence="1">
    <location>
        <begin position="40"/>
        <end position="59"/>
    </location>
</feature>
<keyword evidence="1" id="KW-0472">Membrane</keyword>
<proteinExistence type="predicted"/>
<keyword evidence="1" id="KW-0812">Transmembrane</keyword>